<protein>
    <submittedName>
        <fullName evidence="4">Prolyl oligopeptidase family protein</fullName>
    </submittedName>
</protein>
<dbReference type="RefSeq" id="WP_094090257.1">
    <property type="nucleotide sequence ID" value="NZ_CP016397.1"/>
</dbReference>
<evidence type="ECO:0000256" key="2">
    <source>
        <dbReference type="ARBA" id="ARBA00022801"/>
    </source>
</evidence>
<dbReference type="KEGG" id="lcd:clem_03075"/>
<dbReference type="SUPFAM" id="SSF53474">
    <property type="entry name" value="alpha/beta-Hydrolases"/>
    <property type="match status" value="1"/>
</dbReference>
<dbReference type="OrthoDB" id="9764953at2"/>
<organism evidence="4 5">
    <name type="scientific">Legionella clemsonensis</name>
    <dbReference type="NCBI Taxonomy" id="1867846"/>
    <lineage>
        <taxon>Bacteria</taxon>
        <taxon>Pseudomonadati</taxon>
        <taxon>Pseudomonadota</taxon>
        <taxon>Gammaproteobacteria</taxon>
        <taxon>Legionellales</taxon>
        <taxon>Legionellaceae</taxon>
        <taxon>Legionella</taxon>
    </lineage>
</organism>
<dbReference type="InterPro" id="IPR050955">
    <property type="entry name" value="Plant_Biomass_Hydrol_Est"/>
</dbReference>
<dbReference type="PANTHER" id="PTHR43037:SF5">
    <property type="entry name" value="FERULOYL ESTERASE"/>
    <property type="match status" value="1"/>
</dbReference>
<evidence type="ECO:0000259" key="3">
    <source>
        <dbReference type="Pfam" id="PF00326"/>
    </source>
</evidence>
<dbReference type="Proteomes" id="UP000201728">
    <property type="component" value="Chromosome"/>
</dbReference>
<dbReference type="InterPro" id="IPR029058">
    <property type="entry name" value="AB_hydrolase_fold"/>
</dbReference>
<sequence length="353" mass="39167">MINYLKPTMVFLGIFSAFFTCNSAESDGLSVKLVESYTTFMKLAKSPLANMSKAEAWKKAAPQVQSVMIKSSADGSLQPSLFYDSGSHHKKPLLLVLHSWSADYIQPFSIPYGIWAIENDWVFIHPNFRGDFDNPDAGASELAIQDVLDALEYAKKNARVDENRVYLAGFSGGGMMTLNMVGRYPQLWTAAVAWVPVYDLVAWYETTRHATHDYSRDIERCCGGAPLPGTPAALECAKRSPKTYLANARGKGVQVYIATGIKDRFVPPDHSLRAFNALADEGDRFTEVEIAEIVDQYKIPDRMAGDYYDSLYAAAGIKLLLEKTSNGVTLKIFEGTHDVVYNAGLLWLSQQSR</sequence>
<dbReference type="InterPro" id="IPR001375">
    <property type="entry name" value="Peptidase_S9_cat"/>
</dbReference>
<dbReference type="Pfam" id="PF00326">
    <property type="entry name" value="Peptidase_S9"/>
    <property type="match status" value="1"/>
</dbReference>
<keyword evidence="2" id="KW-0378">Hydrolase</keyword>
<dbReference type="Gene3D" id="3.40.50.1820">
    <property type="entry name" value="alpha/beta hydrolase"/>
    <property type="match status" value="1"/>
</dbReference>
<feature type="domain" description="Peptidase S9 prolyl oligopeptidase catalytic" evidence="3">
    <location>
        <begin position="144"/>
        <end position="285"/>
    </location>
</feature>
<gene>
    <name evidence="4" type="ORF">clem_03075</name>
</gene>
<dbReference type="GO" id="GO:0006508">
    <property type="term" value="P:proteolysis"/>
    <property type="evidence" value="ECO:0007669"/>
    <property type="project" value="InterPro"/>
</dbReference>
<name>A0A222NZY1_9GAMM</name>
<proteinExistence type="predicted"/>
<reference evidence="5" key="1">
    <citation type="submission" date="2016-07" db="EMBL/GenBank/DDBJ databases">
        <authorList>
            <person name="Florea S."/>
            <person name="Webb J.S."/>
            <person name="Jaromczyk J."/>
            <person name="Schardl C.L."/>
        </authorList>
    </citation>
    <scope>NUCLEOTIDE SEQUENCE [LARGE SCALE GENOMIC DNA]</scope>
    <source>
        <strain evidence="5">CDC-D5610</strain>
    </source>
</reference>
<keyword evidence="1" id="KW-0732">Signal</keyword>
<evidence type="ECO:0000313" key="5">
    <source>
        <dbReference type="Proteomes" id="UP000201728"/>
    </source>
</evidence>
<dbReference type="PANTHER" id="PTHR43037">
    <property type="entry name" value="UNNAMED PRODUCT-RELATED"/>
    <property type="match status" value="1"/>
</dbReference>
<keyword evidence="5" id="KW-1185">Reference proteome</keyword>
<evidence type="ECO:0000313" key="4">
    <source>
        <dbReference type="EMBL" id="ASQ45173.1"/>
    </source>
</evidence>
<dbReference type="GO" id="GO:0008236">
    <property type="term" value="F:serine-type peptidase activity"/>
    <property type="evidence" value="ECO:0007669"/>
    <property type="project" value="InterPro"/>
</dbReference>
<dbReference type="EMBL" id="CP016397">
    <property type="protein sequence ID" value="ASQ45173.1"/>
    <property type="molecule type" value="Genomic_DNA"/>
</dbReference>
<dbReference type="AlphaFoldDB" id="A0A222NZY1"/>
<evidence type="ECO:0000256" key="1">
    <source>
        <dbReference type="ARBA" id="ARBA00022729"/>
    </source>
</evidence>
<accession>A0A222NZY1</accession>